<name>A0ACA9T155_9GLOM</name>
<dbReference type="Proteomes" id="UP000789920">
    <property type="component" value="Unassembled WGS sequence"/>
</dbReference>
<reference evidence="1" key="1">
    <citation type="submission" date="2021-06" db="EMBL/GenBank/DDBJ databases">
        <authorList>
            <person name="Kallberg Y."/>
            <person name="Tangrot J."/>
            <person name="Rosling A."/>
        </authorList>
    </citation>
    <scope>NUCLEOTIDE SEQUENCE</scope>
    <source>
        <strain evidence="1">MA461A</strain>
    </source>
</reference>
<keyword evidence="2" id="KW-1185">Reference proteome</keyword>
<accession>A0ACA9T155</accession>
<evidence type="ECO:0000313" key="1">
    <source>
        <dbReference type="EMBL" id="CAG8852274.1"/>
    </source>
</evidence>
<evidence type="ECO:0000313" key="2">
    <source>
        <dbReference type="Proteomes" id="UP000789920"/>
    </source>
</evidence>
<comment type="caution">
    <text evidence="1">The sequence shown here is derived from an EMBL/GenBank/DDBJ whole genome shotgun (WGS) entry which is preliminary data.</text>
</comment>
<sequence length="95" mass="11163">PKLVPDIVPQLRYLTFLCFQFWPSDKAIKKIKKTPILFLSGTKDEIIPQQHMKSLYELAQPVGGKEWTEFSNGMHNDTTLQPGYYQYIGWFIRKN</sequence>
<gene>
    <name evidence="1" type="ORF">RPERSI_LOCUS36993</name>
</gene>
<proteinExistence type="predicted"/>
<protein>
    <submittedName>
        <fullName evidence="1">10209_t:CDS:1</fullName>
    </submittedName>
</protein>
<feature type="non-terminal residue" evidence="1">
    <location>
        <position position="95"/>
    </location>
</feature>
<organism evidence="1 2">
    <name type="scientific">Racocetra persica</name>
    <dbReference type="NCBI Taxonomy" id="160502"/>
    <lineage>
        <taxon>Eukaryota</taxon>
        <taxon>Fungi</taxon>
        <taxon>Fungi incertae sedis</taxon>
        <taxon>Mucoromycota</taxon>
        <taxon>Glomeromycotina</taxon>
        <taxon>Glomeromycetes</taxon>
        <taxon>Diversisporales</taxon>
        <taxon>Gigasporaceae</taxon>
        <taxon>Racocetra</taxon>
    </lineage>
</organism>
<feature type="non-terminal residue" evidence="1">
    <location>
        <position position="1"/>
    </location>
</feature>
<dbReference type="EMBL" id="CAJVQC010181026">
    <property type="protein sequence ID" value="CAG8852274.1"/>
    <property type="molecule type" value="Genomic_DNA"/>
</dbReference>